<comment type="caution">
    <text evidence="2">The sequence shown here is derived from an EMBL/GenBank/DDBJ whole genome shotgun (WGS) entry which is preliminary data.</text>
</comment>
<evidence type="ECO:0000259" key="1">
    <source>
        <dbReference type="Pfam" id="PF14088"/>
    </source>
</evidence>
<sequence>MYTREQASFIKQKFWTTLGQFLALQPSAEGLKVNWLNYKTGLKHVYFRMDADKNSAYIGIEMHHPDLGIQELFYEQFLEFKPLLNSLMEEEWEWELHGLDERSGKTISRIYHTQQGFNVFNENHWADIIRFLSPRMITLDSFWADAKYSFDALKG</sequence>
<evidence type="ECO:0000313" key="2">
    <source>
        <dbReference type="EMBL" id="MDN4166223.1"/>
    </source>
</evidence>
<proteinExistence type="predicted"/>
<dbReference type="InterPro" id="IPR025364">
    <property type="entry name" value="DUF4268"/>
</dbReference>
<accession>A0ABT8F751</accession>
<name>A0ABT8F751_9BACT</name>
<feature type="domain" description="DUF4268" evidence="1">
    <location>
        <begin position="10"/>
        <end position="146"/>
    </location>
</feature>
<reference evidence="2" key="1">
    <citation type="submission" date="2023-06" db="EMBL/GenBank/DDBJ databases">
        <title>Cytophagales bacterium Strain LB-30, isolated from soil.</title>
        <authorList>
            <person name="Liu B."/>
        </authorList>
    </citation>
    <scope>NUCLEOTIDE SEQUENCE</scope>
    <source>
        <strain evidence="2">LB-30</strain>
    </source>
</reference>
<keyword evidence="3" id="KW-1185">Reference proteome</keyword>
<protein>
    <submittedName>
        <fullName evidence="2">DUF4268 domain-containing protein</fullName>
    </submittedName>
</protein>
<gene>
    <name evidence="2" type="ORF">QWY31_11970</name>
</gene>
<dbReference type="Proteomes" id="UP001168552">
    <property type="component" value="Unassembled WGS sequence"/>
</dbReference>
<organism evidence="2 3">
    <name type="scientific">Shiella aurantiaca</name>
    <dbReference type="NCBI Taxonomy" id="3058365"/>
    <lineage>
        <taxon>Bacteria</taxon>
        <taxon>Pseudomonadati</taxon>
        <taxon>Bacteroidota</taxon>
        <taxon>Cytophagia</taxon>
        <taxon>Cytophagales</taxon>
        <taxon>Shiellaceae</taxon>
        <taxon>Shiella</taxon>
    </lineage>
</organism>
<evidence type="ECO:0000313" key="3">
    <source>
        <dbReference type="Proteomes" id="UP001168552"/>
    </source>
</evidence>
<dbReference type="EMBL" id="JAUHJS010000006">
    <property type="protein sequence ID" value="MDN4166223.1"/>
    <property type="molecule type" value="Genomic_DNA"/>
</dbReference>
<dbReference type="Pfam" id="PF14088">
    <property type="entry name" value="DUF4268"/>
    <property type="match status" value="1"/>
</dbReference>